<protein>
    <recommendedName>
        <fullName evidence="4">Porin</fullName>
    </recommendedName>
</protein>
<dbReference type="KEGG" id="amg:AMEC673_15480"/>
<dbReference type="InterPro" id="IPR045748">
    <property type="entry name" value="DcaP"/>
</dbReference>
<evidence type="ECO:0008006" key="4">
    <source>
        <dbReference type="Google" id="ProtNLM"/>
    </source>
</evidence>
<feature type="chain" id="PRO_5044268558" description="Porin" evidence="1">
    <location>
        <begin position="31"/>
        <end position="389"/>
    </location>
</feature>
<proteinExistence type="predicted"/>
<evidence type="ECO:0000313" key="2">
    <source>
        <dbReference type="EMBL" id="AFT75778.1"/>
    </source>
</evidence>
<dbReference type="AlphaFoldDB" id="A0AB33A1J3"/>
<evidence type="ECO:0000313" key="3">
    <source>
        <dbReference type="Proteomes" id="UP000006296"/>
    </source>
</evidence>
<dbReference type="RefSeq" id="WP_014977309.1">
    <property type="nucleotide sequence ID" value="NC_018678.1"/>
</dbReference>
<keyword evidence="1" id="KW-0732">Signal</keyword>
<reference evidence="3" key="1">
    <citation type="journal article" date="2012" name="Sci. Rep.">
        <title>Genomes of surface isolates of Alteromonas macleodii: the life of a widespread marine opportunistic copiotroph.</title>
        <authorList>
            <person name="Lopez-Perez M."/>
            <person name="Gonzaga A."/>
            <person name="Martin-Cuadrado A.B."/>
            <person name="Onyshchenko O."/>
            <person name="Ghavidel A."/>
            <person name="Ghai R."/>
            <person name="Rodriguez-Valera F."/>
        </authorList>
    </citation>
    <scope>NUCLEOTIDE SEQUENCE [LARGE SCALE GENOMIC DNA]</scope>
    <source>
        <strain evidence="3">English Channel 673</strain>
    </source>
</reference>
<name>A0AB33A1J3_ALTME</name>
<dbReference type="EMBL" id="CP003844">
    <property type="protein sequence ID" value="AFT75778.1"/>
    <property type="molecule type" value="Genomic_DNA"/>
</dbReference>
<organism evidence="2 3">
    <name type="scientific">Alteromonas macleodii (strain English Channel 673)</name>
    <dbReference type="NCBI Taxonomy" id="1004788"/>
    <lineage>
        <taxon>Bacteria</taxon>
        <taxon>Pseudomonadati</taxon>
        <taxon>Pseudomonadota</taxon>
        <taxon>Gammaproteobacteria</taxon>
        <taxon>Alteromonadales</taxon>
        <taxon>Alteromonadaceae</taxon>
        <taxon>Alteromonas/Salinimonas group</taxon>
        <taxon>Alteromonas</taxon>
    </lineage>
</organism>
<feature type="signal peptide" evidence="1">
    <location>
        <begin position="1"/>
        <end position="30"/>
    </location>
</feature>
<dbReference type="Proteomes" id="UP000006296">
    <property type="component" value="Chromosome"/>
</dbReference>
<dbReference type="SUPFAM" id="SSF56935">
    <property type="entry name" value="Porins"/>
    <property type="match status" value="1"/>
</dbReference>
<gene>
    <name evidence="2" type="ordered locus">AMEC673_15480</name>
</gene>
<dbReference type="Pfam" id="PF19577">
    <property type="entry name" value="DcaP"/>
    <property type="match status" value="1"/>
</dbReference>
<sequence length="389" mass="42212">MNTLKQKTLIKPLLASSLSVGLALANGAEAANLADTEVKFSGYIKVDAMYSDYSNGEGVGPGRDIYVPSLVQTGATDDGLGGRFDAHAKQSRFRFTTNTPVDGEDVITGVFEFDFLLTSGGDERVSNSYTPRMRHAYLKYNNWLIGQTWSTIMDLGALVESVDFIGTTDGVAFTRQPQIRYSNNGFEVALENPETTVGTTTTAQITTDDNSVPDLIGTYTMKASWGHVKVGGILRQLAYETQGEDYSDTGIALSLSSRINLSNGDDIRIQVASGSGLGRYVGVNAANGAFLDDEGNFDAIDATAVTVAYRHLWSESARTNLIFSSLDVDTVEGMVGSRTHDVYSTRINYIYNITKPLSVGLEYTYAKRETVDGFDGDMSRVQAMAKYAF</sequence>
<accession>A0AB33A1J3</accession>
<evidence type="ECO:0000256" key="1">
    <source>
        <dbReference type="SAM" id="SignalP"/>
    </source>
</evidence>